<dbReference type="OrthoDB" id="670205at2"/>
<dbReference type="AlphaFoldDB" id="A0A3E1YA94"/>
<keyword evidence="1" id="KW-1133">Transmembrane helix</keyword>
<evidence type="ECO:0000313" key="3">
    <source>
        <dbReference type="Proteomes" id="UP000260644"/>
    </source>
</evidence>
<accession>A0A3E1YA94</accession>
<sequence length="173" mass="19488">MNFGFKLFRITNTLALTLSGMSVFSSISAFLVAGFSPEVILPLLASGACFIHSILSMYLQRNWLMPEMPLKESTPSGVRIMGVIELIFAFICIFIGISILLVPNHMLNDMITQMKQQQEAFSILTPGVIKRFGAFTLFIGILFTVNVILSFRLLKRIQQRQSHNESQDQQPQE</sequence>
<organism evidence="2 3">
    <name type="scientific">Chitinophaga silvatica</name>
    <dbReference type="NCBI Taxonomy" id="2282649"/>
    <lineage>
        <taxon>Bacteria</taxon>
        <taxon>Pseudomonadati</taxon>
        <taxon>Bacteroidota</taxon>
        <taxon>Chitinophagia</taxon>
        <taxon>Chitinophagales</taxon>
        <taxon>Chitinophagaceae</taxon>
        <taxon>Chitinophaga</taxon>
    </lineage>
</organism>
<name>A0A3E1YA94_9BACT</name>
<keyword evidence="1" id="KW-0472">Membrane</keyword>
<protein>
    <submittedName>
        <fullName evidence="2">Uncharacterized protein</fullName>
    </submittedName>
</protein>
<feature type="transmembrane region" description="Helical" evidence="1">
    <location>
        <begin position="132"/>
        <end position="154"/>
    </location>
</feature>
<feature type="transmembrane region" description="Helical" evidence="1">
    <location>
        <begin position="12"/>
        <end position="33"/>
    </location>
</feature>
<gene>
    <name evidence="2" type="ORF">DVR12_12665</name>
</gene>
<proteinExistence type="predicted"/>
<feature type="transmembrane region" description="Helical" evidence="1">
    <location>
        <begin position="39"/>
        <end position="59"/>
    </location>
</feature>
<dbReference type="EMBL" id="QPMM01000006">
    <property type="protein sequence ID" value="RFS22643.1"/>
    <property type="molecule type" value="Genomic_DNA"/>
</dbReference>
<dbReference type="Proteomes" id="UP000260644">
    <property type="component" value="Unassembled WGS sequence"/>
</dbReference>
<dbReference type="RefSeq" id="WP_116976036.1">
    <property type="nucleotide sequence ID" value="NZ_QPMM01000006.1"/>
</dbReference>
<reference evidence="2 3" key="1">
    <citation type="submission" date="2018-07" db="EMBL/GenBank/DDBJ databases">
        <title>Chitinophaga K2CV101002-2 sp. nov., isolated from a monsoon evergreen broad-leaved forest soil.</title>
        <authorList>
            <person name="Lv Y."/>
        </authorList>
    </citation>
    <scope>NUCLEOTIDE SEQUENCE [LARGE SCALE GENOMIC DNA]</scope>
    <source>
        <strain evidence="2 3">GDMCC 1.1288</strain>
    </source>
</reference>
<evidence type="ECO:0000313" key="2">
    <source>
        <dbReference type="EMBL" id="RFS22643.1"/>
    </source>
</evidence>
<evidence type="ECO:0000256" key="1">
    <source>
        <dbReference type="SAM" id="Phobius"/>
    </source>
</evidence>
<keyword evidence="1" id="KW-0812">Transmembrane</keyword>
<keyword evidence="3" id="KW-1185">Reference proteome</keyword>
<feature type="transmembrane region" description="Helical" evidence="1">
    <location>
        <begin position="80"/>
        <end position="102"/>
    </location>
</feature>
<comment type="caution">
    <text evidence="2">The sequence shown here is derived from an EMBL/GenBank/DDBJ whole genome shotgun (WGS) entry which is preliminary data.</text>
</comment>